<name>A0A6J4P719_9BACT</name>
<dbReference type="EMBL" id="CADCUR010000186">
    <property type="protein sequence ID" value="CAA9407852.1"/>
    <property type="molecule type" value="Genomic_DNA"/>
</dbReference>
<accession>A0A6J4P719</accession>
<dbReference type="AlphaFoldDB" id="A0A6J4P719"/>
<evidence type="ECO:0000313" key="1">
    <source>
        <dbReference type="EMBL" id="CAA9407852.1"/>
    </source>
</evidence>
<sequence>MICYGSVLAFVADGNKGFANFWFAGFRGVLELVVEIWRQLIKHYQPIVLIA</sequence>
<proteinExistence type="predicted"/>
<organism evidence="1">
    <name type="scientific">uncultured Pyrinomonadaceae bacterium</name>
    <dbReference type="NCBI Taxonomy" id="2283094"/>
    <lineage>
        <taxon>Bacteria</taxon>
        <taxon>Pseudomonadati</taxon>
        <taxon>Acidobacteriota</taxon>
        <taxon>Blastocatellia</taxon>
        <taxon>Blastocatellales</taxon>
        <taxon>Pyrinomonadaceae</taxon>
        <taxon>environmental samples</taxon>
    </lineage>
</organism>
<reference evidence="1" key="1">
    <citation type="submission" date="2020-02" db="EMBL/GenBank/DDBJ databases">
        <authorList>
            <person name="Meier V. D."/>
        </authorList>
    </citation>
    <scope>NUCLEOTIDE SEQUENCE</scope>
    <source>
        <strain evidence="1">AVDCRST_MAG74</strain>
    </source>
</reference>
<protein>
    <submittedName>
        <fullName evidence="1">Uncharacterized protein</fullName>
    </submittedName>
</protein>
<gene>
    <name evidence="1" type="ORF">AVDCRST_MAG74-2047</name>
</gene>